<dbReference type="InterPro" id="IPR029044">
    <property type="entry name" value="Nucleotide-diphossugar_trans"/>
</dbReference>
<evidence type="ECO:0000259" key="2">
    <source>
        <dbReference type="Pfam" id="PF00535"/>
    </source>
</evidence>
<evidence type="ECO:0000313" key="3">
    <source>
        <dbReference type="EMBL" id="QTE29861.1"/>
    </source>
</evidence>
<feature type="domain" description="Glycosyltransferase 2-like" evidence="2">
    <location>
        <begin position="66"/>
        <end position="187"/>
    </location>
</feature>
<dbReference type="PANTHER" id="PTHR43685">
    <property type="entry name" value="GLYCOSYLTRANSFERASE"/>
    <property type="match status" value="1"/>
</dbReference>
<evidence type="ECO:0000313" key="4">
    <source>
        <dbReference type="Proteomes" id="UP000663937"/>
    </source>
</evidence>
<feature type="region of interest" description="Disordered" evidence="1">
    <location>
        <begin position="1"/>
        <end position="36"/>
    </location>
</feature>
<gene>
    <name evidence="3" type="ORF">J4E96_02165</name>
</gene>
<dbReference type="AlphaFoldDB" id="A0A8A4ZEM6"/>
<proteinExistence type="predicted"/>
<sequence length="384" mass="41362">MARRSRSDESPCEATAATSAPIGAQRAEPLRGERFQPMREGVVVTSERERPNVEEEPLVLKNPTVSVLVPTYNGARFLGETLTSIQTQTYRNLRVLIRDDGSSDATLEIARAFASADPRFTLIEGTDRAGAAANCVELLKAADGEYVRFCMQDDLVDRQGIEKLLRPMHAEPAISLATSVRLLIDETGRQLPGRSYTEPLVGADDILSGEAVARRMLLLNLNQIGEPSTVLFRNGLVDPARPFSYGATDFDANGDVALWLTLLAKGHLFYSVKPLSSFRQHGAQRSVDPAVLIDGALEWVELLRVGLSTGVLERGEQSLFAAKNVIAQLLARISAVVSMGDGDFTARVADLAAAVTRAWSLGVDGSAPVPAPPYAVGTHSLVGR</sequence>
<dbReference type="KEGG" id="psic:J4E96_02165"/>
<dbReference type="SUPFAM" id="SSF53448">
    <property type="entry name" value="Nucleotide-diphospho-sugar transferases"/>
    <property type="match status" value="1"/>
</dbReference>
<dbReference type="InterPro" id="IPR001173">
    <property type="entry name" value="Glyco_trans_2-like"/>
</dbReference>
<dbReference type="InterPro" id="IPR050834">
    <property type="entry name" value="Glycosyltransf_2"/>
</dbReference>
<evidence type="ECO:0000256" key="1">
    <source>
        <dbReference type="SAM" id="MobiDB-lite"/>
    </source>
</evidence>
<reference evidence="3" key="1">
    <citation type="submission" date="2021-03" db="EMBL/GenBank/DDBJ databases">
        <title>Pengzhenrongella sicca gen. nov., sp. nov., a new member of suborder Micrococcineae isolated from High-Arctic tundra soil.</title>
        <authorList>
            <person name="Peng F."/>
        </authorList>
    </citation>
    <scope>NUCLEOTIDE SEQUENCE</scope>
    <source>
        <strain evidence="3">LRZ-2</strain>
    </source>
</reference>
<dbReference type="EMBL" id="CP071868">
    <property type="protein sequence ID" value="QTE29861.1"/>
    <property type="molecule type" value="Genomic_DNA"/>
</dbReference>
<accession>A0A8A4ZEM6</accession>
<keyword evidence="4" id="KW-1185">Reference proteome</keyword>
<dbReference type="Gene3D" id="3.90.550.10">
    <property type="entry name" value="Spore Coat Polysaccharide Biosynthesis Protein SpsA, Chain A"/>
    <property type="match status" value="1"/>
</dbReference>
<dbReference type="Pfam" id="PF00535">
    <property type="entry name" value="Glycos_transf_2"/>
    <property type="match status" value="1"/>
</dbReference>
<dbReference type="PANTHER" id="PTHR43685:SF11">
    <property type="entry name" value="GLYCOSYLTRANSFERASE TAGX-RELATED"/>
    <property type="match status" value="1"/>
</dbReference>
<dbReference type="RefSeq" id="WP_227424169.1">
    <property type="nucleotide sequence ID" value="NZ_CP071868.1"/>
</dbReference>
<protein>
    <submittedName>
        <fullName evidence="3">Glycosyltransferase</fullName>
    </submittedName>
</protein>
<organism evidence="3 4">
    <name type="scientific">Pengzhenrongella sicca</name>
    <dbReference type="NCBI Taxonomy" id="2819238"/>
    <lineage>
        <taxon>Bacteria</taxon>
        <taxon>Bacillati</taxon>
        <taxon>Actinomycetota</taxon>
        <taxon>Actinomycetes</taxon>
        <taxon>Micrococcales</taxon>
        <taxon>Pengzhenrongella</taxon>
    </lineage>
</organism>
<dbReference type="Proteomes" id="UP000663937">
    <property type="component" value="Chromosome"/>
</dbReference>
<name>A0A8A4ZEM6_9MICO</name>